<organism evidence="1 2">
    <name type="scientific">Caulobacter segnis</name>
    <dbReference type="NCBI Taxonomy" id="88688"/>
    <lineage>
        <taxon>Bacteria</taxon>
        <taxon>Pseudomonadati</taxon>
        <taxon>Pseudomonadota</taxon>
        <taxon>Alphaproteobacteria</taxon>
        <taxon>Caulobacterales</taxon>
        <taxon>Caulobacteraceae</taxon>
        <taxon>Caulobacter</taxon>
    </lineage>
</organism>
<evidence type="ECO:0000313" key="2">
    <source>
        <dbReference type="Proteomes" id="UP000249393"/>
    </source>
</evidence>
<dbReference type="EMBL" id="QFQZ01000012">
    <property type="protein sequence ID" value="PZR35772.1"/>
    <property type="molecule type" value="Genomic_DNA"/>
</dbReference>
<evidence type="ECO:0000313" key="1">
    <source>
        <dbReference type="EMBL" id="PZR35772.1"/>
    </source>
</evidence>
<gene>
    <name evidence="1" type="ORF">DI526_05650</name>
</gene>
<proteinExistence type="predicted"/>
<dbReference type="Pfam" id="PF25675">
    <property type="entry name" value="Phage_nozzle"/>
    <property type="match status" value="2"/>
</dbReference>
<dbReference type="Proteomes" id="UP000249393">
    <property type="component" value="Unassembled WGS sequence"/>
</dbReference>
<sequence>MGLMTDNLPALYEGVSQQSALVRSKGQLEELVNGWPSIADGLGKRAPTEHVAKLLPSAPANALVHEINRDASQRHIAIATGGVIRVFDLNTGVEAPCYAPNGWGYLSDVTDWANDVAMYTVADYTFVVNRKRVCSMLAVGQDQVASSAAAWLNRTHGVDDNGVSYGPGGDYQYDPNPTGTLTGTVQAFDKLPSTAANGAIYKVAGTDETNFISYYVRYSSGVWDECVAPGIQNAIDPGTMPHALVRRADGSFRFIPFAWAPRRVGDGDSNPNPGFIGRTIRKVFFYQNRLAFLYDENAVLSCAGDFGNFWRMTILDYLDSDVIDVSATTTQVSILYDAAPWNEGIILTSDQTQFSMTNGEAGLSPTSIAIKPVTSYHVNTRAGLATLGSEVYFSVERSGYAAVREYSLISGNSEATTASDITAHVPRFIPAGVSKLVPAEDMNALFVLTDGAPSRIYAYQFYWLSSSEKAQSAWHYWEFGSGVKILSATYIAGQLVLVVSRADGLFLERVTLQSGSKPANAPLQVHLDRRTELTGAYVSGTQKTTFTLPYAPTQSTFRLVRGSGAATRPGSLIDPASYEWLSATSLRVPGNETGYSVFGGNKYELRFKFSQQFPRRSDGTAITSGRLQLRTMTVAYQGTGYFKTEVAPYGLDAVSEEVIPAKLAEFSGKIVGAADLILNRPVLHTGDYTFQVYGDAAQATVSISNDSHVASTFVAAEWLAFYWNRA</sequence>
<evidence type="ECO:0008006" key="3">
    <source>
        <dbReference type="Google" id="ProtNLM"/>
    </source>
</evidence>
<accession>A0A2W5V9A4</accession>
<protein>
    <recommendedName>
        <fullName evidence="3">Tail tubular protein B</fullName>
    </recommendedName>
</protein>
<dbReference type="AlphaFoldDB" id="A0A2W5V9A4"/>
<comment type="caution">
    <text evidence="1">The sequence shown here is derived from an EMBL/GenBank/DDBJ whole genome shotgun (WGS) entry which is preliminary data.</text>
</comment>
<dbReference type="InterPro" id="IPR058003">
    <property type="entry name" value="Phage_gp12"/>
</dbReference>
<name>A0A2W5V9A4_9CAUL</name>
<reference evidence="1 2" key="1">
    <citation type="submission" date="2017-08" db="EMBL/GenBank/DDBJ databases">
        <title>Infants hospitalized years apart are colonized by the same room-sourced microbial strains.</title>
        <authorList>
            <person name="Brooks B."/>
            <person name="Olm M.R."/>
            <person name="Firek B.A."/>
            <person name="Baker R."/>
            <person name="Thomas B.C."/>
            <person name="Morowitz M.J."/>
            <person name="Banfield J.F."/>
        </authorList>
    </citation>
    <scope>NUCLEOTIDE SEQUENCE [LARGE SCALE GENOMIC DNA]</scope>
    <source>
        <strain evidence="1">S2_003_000_R2_4</strain>
    </source>
</reference>